<dbReference type="EMBL" id="CP034549">
    <property type="protein sequence ID" value="AZQ44079.1"/>
    <property type="molecule type" value="Genomic_DNA"/>
</dbReference>
<dbReference type="OrthoDB" id="9815657at2"/>
<dbReference type="AlphaFoldDB" id="A0A3S9MY69"/>
<dbReference type="Gene3D" id="2.60.40.1120">
    <property type="entry name" value="Carboxypeptidase-like, regulatory domain"/>
    <property type="match status" value="1"/>
</dbReference>
<dbReference type="InterPro" id="IPR013784">
    <property type="entry name" value="Carb-bd-like_fold"/>
</dbReference>
<organism evidence="1 2">
    <name type="scientific">Nonlabens ponticola</name>
    <dbReference type="NCBI Taxonomy" id="2496866"/>
    <lineage>
        <taxon>Bacteria</taxon>
        <taxon>Pseudomonadati</taxon>
        <taxon>Bacteroidota</taxon>
        <taxon>Flavobacteriia</taxon>
        <taxon>Flavobacteriales</taxon>
        <taxon>Flavobacteriaceae</taxon>
        <taxon>Nonlabens</taxon>
    </lineage>
</organism>
<dbReference type="RefSeq" id="WP_126447160.1">
    <property type="nucleotide sequence ID" value="NZ_CP034549.1"/>
</dbReference>
<dbReference type="KEGG" id="noj:EJ995_07485"/>
<dbReference type="SUPFAM" id="SSF49452">
    <property type="entry name" value="Starch-binding domain-like"/>
    <property type="match status" value="1"/>
</dbReference>
<evidence type="ECO:0000313" key="2">
    <source>
        <dbReference type="Proteomes" id="UP000279600"/>
    </source>
</evidence>
<dbReference type="InterPro" id="IPR011042">
    <property type="entry name" value="6-blade_b-propeller_TolB-like"/>
</dbReference>
<keyword evidence="2" id="KW-1185">Reference proteome</keyword>
<dbReference type="GO" id="GO:0030246">
    <property type="term" value="F:carbohydrate binding"/>
    <property type="evidence" value="ECO:0007669"/>
    <property type="project" value="InterPro"/>
</dbReference>
<evidence type="ECO:0008006" key="3">
    <source>
        <dbReference type="Google" id="ProtNLM"/>
    </source>
</evidence>
<accession>A0A3S9MY69</accession>
<dbReference type="Pfam" id="PF13620">
    <property type="entry name" value="CarboxypepD_reg"/>
    <property type="match status" value="1"/>
</dbReference>
<dbReference type="Proteomes" id="UP000279600">
    <property type="component" value="Chromosome"/>
</dbReference>
<evidence type="ECO:0000313" key="1">
    <source>
        <dbReference type="EMBL" id="AZQ44079.1"/>
    </source>
</evidence>
<sequence>MRAKIIFIVSILVLAISCTEDTVEVNGKGTVTGRVVADESFEPLANVKISTNPNTSTTFTDADGQFSLEIENGTYAVKAEKDGFLVDFESADVETDEETTLVFELKVSTANNQPPSAPELIFPEDEAVEIPFNFTLEWESLDVDQDSLTYTVTLRNASDNSVRTFEDIEEDELEVTVEYGTTYFWQVTVNDGINDPVNSSLNSFTTQSIPANRFLYVRKDDDNNVIYSADRDGNEIALTDESRNSWRPRVNKQVGRIAFLRSVGSNTQLFTMNLNGNDVRQVSSSVPVRGFNLDEIDIAWANNGSAIYYPSQNRLYRINTNGSGLTQVYQTVNGNLISEVDYNNGVIALKTNDLDGYNVEIFTINESGTRLNTVLTGIDGAAGGLDLSIDNTRLLYSRDVSGFESSDYRRLDSRVFIHQFNNQSNTEISFNKPGGTNDLDPRFSPTDAQVIVTNRDNDDTGVGTIDILELGQVDPRNNTFENAFMPDWE</sequence>
<reference evidence="1 2" key="1">
    <citation type="submission" date="2018-12" db="EMBL/GenBank/DDBJ databases">
        <title>Complete genome of Nonlabens sp. MJ115.</title>
        <authorList>
            <person name="Choi H.S."/>
            <person name="Jung J."/>
        </authorList>
    </citation>
    <scope>NUCLEOTIDE SEQUENCE [LARGE SCALE GENOMIC DNA]</scope>
    <source>
        <strain evidence="1 2">MJ115</strain>
    </source>
</reference>
<gene>
    <name evidence="1" type="ORF">EJ995_07485</name>
</gene>
<name>A0A3S9MY69_9FLAO</name>
<dbReference type="SUPFAM" id="SSF50960">
    <property type="entry name" value="TolB, C-terminal domain"/>
    <property type="match status" value="1"/>
</dbReference>
<dbReference type="Gene3D" id="2.120.10.30">
    <property type="entry name" value="TolB, C-terminal domain"/>
    <property type="match status" value="1"/>
</dbReference>
<proteinExistence type="predicted"/>
<protein>
    <recommendedName>
        <fullName evidence="3">Fibronectin type-III domain-containing protein</fullName>
    </recommendedName>
</protein>
<dbReference type="PROSITE" id="PS51257">
    <property type="entry name" value="PROKAR_LIPOPROTEIN"/>
    <property type="match status" value="1"/>
</dbReference>